<dbReference type="RefSeq" id="WP_007215899.1">
    <property type="nucleotide sequence ID" value="NZ_CABMLT010000012.1"/>
</dbReference>
<dbReference type="AlphaFoldDB" id="A0A0P0GHE1"/>
<dbReference type="EMBL" id="VVYX01000015">
    <property type="protein sequence ID" value="KAA5418243.1"/>
    <property type="molecule type" value="Genomic_DNA"/>
</dbReference>
<reference evidence="6 8" key="2">
    <citation type="submission" date="2018-08" db="EMBL/GenBank/DDBJ databases">
        <title>A genome reference for cultivated species of the human gut microbiota.</title>
        <authorList>
            <person name="Zou Y."/>
            <person name="Xue W."/>
            <person name="Luo G."/>
        </authorList>
    </citation>
    <scope>NUCLEOTIDE SEQUENCE [LARGE SCALE GENOMIC DNA]</scope>
    <source>
        <strain evidence="6 8">AF22-3AC</strain>
    </source>
</reference>
<dbReference type="Proteomes" id="UP000482653">
    <property type="component" value="Unassembled WGS sequence"/>
</dbReference>
<evidence type="ECO:0000313" key="10">
    <source>
        <dbReference type="Proteomes" id="UP000482653"/>
    </source>
</evidence>
<keyword evidence="1" id="KW-0472">Membrane</keyword>
<evidence type="ECO:0000256" key="1">
    <source>
        <dbReference type="SAM" id="Phobius"/>
    </source>
</evidence>
<dbReference type="PATRIC" id="fig|246787.4.peg.4802"/>
<dbReference type="STRING" id="246787.BcellWH2_04646"/>
<keyword evidence="1" id="KW-1133">Transmembrane helix</keyword>
<dbReference type="eggNOG" id="ENOG5033ISU">
    <property type="taxonomic scope" value="Bacteria"/>
</dbReference>
<gene>
    <name evidence="2" type="ORF">BcellWH2_04646</name>
    <name evidence="6" type="ORF">DWX97_18330</name>
    <name evidence="4" type="ORF">F2Y81_10105</name>
    <name evidence="3" type="ORF">F2Y87_13890</name>
    <name evidence="5" type="ORF">RO785_17755</name>
</gene>
<dbReference type="EMBL" id="CP012801">
    <property type="protein sequence ID" value="ALJ61860.1"/>
    <property type="molecule type" value="Genomic_DNA"/>
</dbReference>
<dbReference type="GeneID" id="66309566"/>
<organism evidence="2 7">
    <name type="scientific">Bacteroides cellulosilyticus</name>
    <dbReference type="NCBI Taxonomy" id="246787"/>
    <lineage>
        <taxon>Bacteria</taxon>
        <taxon>Pseudomonadati</taxon>
        <taxon>Bacteroidota</taxon>
        <taxon>Bacteroidia</taxon>
        <taxon>Bacteroidales</taxon>
        <taxon>Bacteroidaceae</taxon>
        <taxon>Bacteroides</taxon>
    </lineage>
</organism>
<feature type="transmembrane region" description="Helical" evidence="1">
    <location>
        <begin position="90"/>
        <end position="111"/>
    </location>
</feature>
<dbReference type="Proteomes" id="UP000061809">
    <property type="component" value="Chromosome"/>
</dbReference>
<dbReference type="EMBL" id="QRVJ01000019">
    <property type="protein sequence ID" value="RGS34800.1"/>
    <property type="molecule type" value="Genomic_DNA"/>
</dbReference>
<accession>A0A0P0GHE1</accession>
<dbReference type="Proteomes" id="UP001266995">
    <property type="component" value="Unassembled WGS sequence"/>
</dbReference>
<proteinExistence type="predicted"/>
<dbReference type="KEGG" id="bcel:BcellWH2_04646"/>
<evidence type="ECO:0000313" key="7">
    <source>
        <dbReference type="Proteomes" id="UP000061809"/>
    </source>
</evidence>
<dbReference type="Proteomes" id="UP000448877">
    <property type="component" value="Unassembled WGS sequence"/>
</dbReference>
<evidence type="ECO:0000313" key="5">
    <source>
        <dbReference type="EMBL" id="MDT4512817.1"/>
    </source>
</evidence>
<evidence type="ECO:0000313" key="4">
    <source>
        <dbReference type="EMBL" id="KAA5419211.1"/>
    </source>
</evidence>
<name>A0A0P0GHE1_9BACE</name>
<reference evidence="9 10" key="3">
    <citation type="journal article" date="2019" name="Nat. Med.">
        <title>A library of human gut bacterial isolates paired with longitudinal multiomics data enables mechanistic microbiome research.</title>
        <authorList>
            <person name="Poyet M."/>
            <person name="Groussin M."/>
            <person name="Gibbons S.M."/>
            <person name="Avila-Pacheco J."/>
            <person name="Jiang X."/>
            <person name="Kearney S.M."/>
            <person name="Perrotta A.R."/>
            <person name="Berdy B."/>
            <person name="Zhao S."/>
            <person name="Lieberman T.D."/>
            <person name="Swanson P.K."/>
            <person name="Smith M."/>
            <person name="Roesemann S."/>
            <person name="Alexander J.E."/>
            <person name="Rich S.A."/>
            <person name="Livny J."/>
            <person name="Vlamakis H."/>
            <person name="Clish C."/>
            <person name="Bullock K."/>
            <person name="Deik A."/>
            <person name="Scott J."/>
            <person name="Pierce K.A."/>
            <person name="Xavier R.J."/>
            <person name="Alm E.J."/>
        </authorList>
    </citation>
    <scope>NUCLEOTIDE SEQUENCE [LARGE SCALE GENOMIC DNA]</scope>
    <source>
        <strain evidence="4 9">BIOML-A6</strain>
        <strain evidence="3 10">BIOML-A8</strain>
    </source>
</reference>
<evidence type="ECO:0000313" key="2">
    <source>
        <dbReference type="EMBL" id="ALJ61860.1"/>
    </source>
</evidence>
<dbReference type="Proteomes" id="UP000283341">
    <property type="component" value="Unassembled WGS sequence"/>
</dbReference>
<evidence type="ECO:0000313" key="9">
    <source>
        <dbReference type="Proteomes" id="UP000448877"/>
    </source>
</evidence>
<dbReference type="EMBL" id="JAVSNH010000001">
    <property type="protein sequence ID" value="MDT4512817.1"/>
    <property type="molecule type" value="Genomic_DNA"/>
</dbReference>
<evidence type="ECO:0000313" key="3">
    <source>
        <dbReference type="EMBL" id="KAA5418243.1"/>
    </source>
</evidence>
<reference evidence="5" key="4">
    <citation type="submission" date="2023-08" db="EMBL/GenBank/DDBJ databases">
        <title>Reintroducing virulent viruses to syntetic microbiomes.</title>
        <authorList>
            <person name="Wilde J."/>
            <person name="Boyes R."/>
            <person name="Robinson A.V."/>
            <person name="Daisley B.A."/>
            <person name="Allen-Vercoe E."/>
        </authorList>
    </citation>
    <scope>NUCLEOTIDE SEQUENCE</scope>
    <source>
        <strain evidence="5">225I_12FAA</strain>
    </source>
</reference>
<sequence length="175" mass="20105">MKVEEIERLLAEFYEGNTTESQEEALRDYFRTTEVPEHLQKDKEIFLSLNQGADRDVEVPAGLGDKLSRLIDEKAEEEQRFFRPNKSRRNWRWIGSVAATILVIIGIGYGVENLGKDVCPPTPQDTFSDPEEAYQVLQATLIEVSTNLNQGIAQVKETQMDMKKVNQEVKKEMQR</sequence>
<reference evidence="2 7" key="1">
    <citation type="journal article" date="2015" name="Science">
        <title>Genetic determinants of in vivo fitness and diet responsiveness in multiple human gut Bacteroides.</title>
        <authorList>
            <person name="Wu M."/>
            <person name="McNulty N.P."/>
            <person name="Rodionov D.A."/>
            <person name="Khoroshkin M.S."/>
            <person name="Griffin N.W."/>
            <person name="Cheng J."/>
            <person name="Latreille P."/>
            <person name="Kerstetter R.A."/>
            <person name="Terrapon N."/>
            <person name="Henrissat B."/>
            <person name="Osterman A.L."/>
            <person name="Gordon J.I."/>
        </authorList>
    </citation>
    <scope>NUCLEOTIDE SEQUENCE [LARGE SCALE GENOMIC DNA]</scope>
    <source>
        <strain evidence="2 7">WH2</strain>
    </source>
</reference>
<dbReference type="EMBL" id="VVYV01000014">
    <property type="protein sequence ID" value="KAA5419211.1"/>
    <property type="molecule type" value="Genomic_DNA"/>
</dbReference>
<keyword evidence="1" id="KW-0812">Transmembrane</keyword>
<protein>
    <submittedName>
        <fullName evidence="2">Uncharacterized protein</fullName>
    </submittedName>
</protein>
<evidence type="ECO:0000313" key="8">
    <source>
        <dbReference type="Proteomes" id="UP000283341"/>
    </source>
</evidence>
<evidence type="ECO:0000313" key="6">
    <source>
        <dbReference type="EMBL" id="RGS34800.1"/>
    </source>
</evidence>